<evidence type="ECO:0000313" key="10">
    <source>
        <dbReference type="Proteomes" id="UP000076503"/>
    </source>
</evidence>
<dbReference type="Pfam" id="PF00291">
    <property type="entry name" value="PALP"/>
    <property type="match status" value="1"/>
</dbReference>
<evidence type="ECO:0000256" key="7">
    <source>
        <dbReference type="ARBA" id="ARBA00047931"/>
    </source>
</evidence>
<dbReference type="InterPro" id="IPR023927">
    <property type="entry name" value="SbnA"/>
</dbReference>
<dbReference type="InterPro" id="IPR001926">
    <property type="entry name" value="TrpB-like_PALP"/>
</dbReference>
<dbReference type="GO" id="GO:0004124">
    <property type="term" value="F:cysteine synthase activity"/>
    <property type="evidence" value="ECO:0007669"/>
    <property type="project" value="UniProtKB-EC"/>
</dbReference>
<evidence type="ECO:0000256" key="4">
    <source>
        <dbReference type="ARBA" id="ARBA00012681"/>
    </source>
</evidence>
<dbReference type="PATRIC" id="fig|1365251.3.peg.3708"/>
<comment type="catalytic activity">
    <reaction evidence="7">
        <text>O-acetyl-L-serine + hydrogen sulfide = L-cysteine + acetate</text>
        <dbReference type="Rhea" id="RHEA:14829"/>
        <dbReference type="ChEBI" id="CHEBI:29919"/>
        <dbReference type="ChEBI" id="CHEBI:30089"/>
        <dbReference type="ChEBI" id="CHEBI:35235"/>
        <dbReference type="ChEBI" id="CHEBI:58340"/>
        <dbReference type="EC" id="2.5.1.47"/>
    </reaction>
</comment>
<evidence type="ECO:0000256" key="2">
    <source>
        <dbReference type="ARBA" id="ARBA00004962"/>
    </source>
</evidence>
<dbReference type="PANTHER" id="PTHR10314">
    <property type="entry name" value="CYSTATHIONINE BETA-SYNTHASE"/>
    <property type="match status" value="1"/>
</dbReference>
<dbReference type="OrthoDB" id="9805733at2"/>
<reference evidence="9 10" key="1">
    <citation type="submission" date="2013-07" db="EMBL/GenBank/DDBJ databases">
        <title>Comparative Genomic and Metabolomic Analysis of Twelve Strains of Pseudoalteromonas luteoviolacea.</title>
        <authorList>
            <person name="Vynne N.G."/>
            <person name="Mansson M."/>
            <person name="Gram L."/>
        </authorList>
    </citation>
    <scope>NUCLEOTIDE SEQUENCE [LARGE SCALE GENOMIC DNA]</scope>
    <source>
        <strain evidence="9 10">H33</strain>
    </source>
</reference>
<keyword evidence="6" id="KW-0663">Pyridoxal phosphate</keyword>
<protein>
    <recommendedName>
        <fullName evidence="4">cysteine synthase</fullName>
        <ecNumber evidence="4">2.5.1.47</ecNumber>
    </recommendedName>
</protein>
<comment type="caution">
    <text evidence="9">The sequence shown here is derived from an EMBL/GenBank/DDBJ whole genome shotgun (WGS) entry which is preliminary data.</text>
</comment>
<organism evidence="9 10">
    <name type="scientific">Pseudoalteromonas luteoviolacea H33</name>
    <dbReference type="NCBI Taxonomy" id="1365251"/>
    <lineage>
        <taxon>Bacteria</taxon>
        <taxon>Pseudomonadati</taxon>
        <taxon>Pseudomonadota</taxon>
        <taxon>Gammaproteobacteria</taxon>
        <taxon>Alteromonadales</taxon>
        <taxon>Pseudoalteromonadaceae</taxon>
        <taxon>Pseudoalteromonas</taxon>
    </lineage>
</organism>
<comment type="cofactor">
    <cofactor evidence="1">
        <name>pyridoxal 5'-phosphate</name>
        <dbReference type="ChEBI" id="CHEBI:597326"/>
    </cofactor>
</comment>
<accession>A0A167DEK3</accession>
<evidence type="ECO:0000256" key="6">
    <source>
        <dbReference type="ARBA" id="ARBA00022898"/>
    </source>
</evidence>
<dbReference type="AlphaFoldDB" id="A0A167DEK3"/>
<dbReference type="InterPro" id="IPR050214">
    <property type="entry name" value="Cys_Synth/Cystath_Beta-Synth"/>
</dbReference>
<evidence type="ECO:0000259" key="8">
    <source>
        <dbReference type="Pfam" id="PF00291"/>
    </source>
</evidence>
<dbReference type="Gene3D" id="3.40.50.1100">
    <property type="match status" value="2"/>
</dbReference>
<feature type="domain" description="Tryptophan synthase beta chain-like PALP" evidence="8">
    <location>
        <begin position="24"/>
        <end position="292"/>
    </location>
</feature>
<dbReference type="NCBIfam" id="TIGR03945">
    <property type="entry name" value="PLP_SbnA_fam"/>
    <property type="match status" value="1"/>
</dbReference>
<dbReference type="InterPro" id="IPR036052">
    <property type="entry name" value="TrpB-like_PALP_sf"/>
</dbReference>
<dbReference type="CDD" id="cd01561">
    <property type="entry name" value="CBS_like"/>
    <property type="match status" value="1"/>
</dbReference>
<keyword evidence="5" id="KW-0808">Transferase</keyword>
<evidence type="ECO:0000313" key="9">
    <source>
        <dbReference type="EMBL" id="KZN48738.1"/>
    </source>
</evidence>
<dbReference type="EC" id="2.5.1.47" evidence="4"/>
<sequence>MIYDSVEQIIHDEVFLSLADFLPQCNVFLKMENFNAGGSIKMKTAVSLISDAERNKNLRQIGRLIESSSGNLGLALSIVCASKGYEFTCVVDKNTLPASINLMEKLGTNVVIIDKKDPGGGYLQSRLEYVHRRIANDQRLVWLNQYHNTANKEIHQGLTAASIIKQFPSLDYLFVGAGTTGTLMGCVEAFKSHTAHTKIIAVDSVGSAIFGTKPGERHIPGLGSSVSPPLFSREGIDAFVQIPEMETIGMCRELASSKGLLCGGSTGTVLAGVRKYASEIPAGASVVAISPDYGERYLNTIYDDAWVNSKYQLNSME</sequence>
<proteinExistence type="predicted"/>
<comment type="pathway">
    <text evidence="2">Amino-acid biosynthesis; L-cysteine biosynthesis; L-cysteine from L-serine: step 2/2.</text>
</comment>
<evidence type="ECO:0000256" key="3">
    <source>
        <dbReference type="ARBA" id="ARBA00011738"/>
    </source>
</evidence>
<evidence type="ECO:0000256" key="5">
    <source>
        <dbReference type="ARBA" id="ARBA00022679"/>
    </source>
</evidence>
<name>A0A167DEK3_9GAMM</name>
<dbReference type="EMBL" id="AUXZ01000090">
    <property type="protein sequence ID" value="KZN48738.1"/>
    <property type="molecule type" value="Genomic_DNA"/>
</dbReference>
<comment type="subunit">
    <text evidence="3">Homodimer.</text>
</comment>
<dbReference type="Proteomes" id="UP000076503">
    <property type="component" value="Unassembled WGS sequence"/>
</dbReference>
<evidence type="ECO:0000256" key="1">
    <source>
        <dbReference type="ARBA" id="ARBA00001933"/>
    </source>
</evidence>
<gene>
    <name evidence="9" type="ORF">N476_21220</name>
</gene>
<dbReference type="SUPFAM" id="SSF53686">
    <property type="entry name" value="Tryptophan synthase beta subunit-like PLP-dependent enzymes"/>
    <property type="match status" value="1"/>
</dbReference>